<sequence length="96" mass="10545">MLKILAVCGNGLGSSFACQMTTEAVLREMGVEAKMDHIDISSAAGMDADLIISGKNFEKQFERISLKCPAIFLERLVDKNEIREKLTPVLKDMGVI</sequence>
<organism evidence="3 4">
    <name type="scientific">Faecalicatena orotica</name>
    <dbReference type="NCBI Taxonomy" id="1544"/>
    <lineage>
        <taxon>Bacteria</taxon>
        <taxon>Bacillati</taxon>
        <taxon>Bacillota</taxon>
        <taxon>Clostridia</taxon>
        <taxon>Lachnospirales</taxon>
        <taxon>Lachnospiraceae</taxon>
        <taxon>Faecalicatena</taxon>
    </lineage>
</organism>
<dbReference type="OrthoDB" id="6603449at2"/>
<dbReference type="PROSITE" id="PS51099">
    <property type="entry name" value="PTS_EIIB_TYPE_2"/>
    <property type="match status" value="1"/>
</dbReference>
<evidence type="ECO:0000259" key="2">
    <source>
        <dbReference type="PROSITE" id="PS51099"/>
    </source>
</evidence>
<dbReference type="CDD" id="cd05563">
    <property type="entry name" value="PTS_IIB_ascorbate"/>
    <property type="match status" value="1"/>
</dbReference>
<protein>
    <submittedName>
        <fullName evidence="3">PTS system IIB component (L-Asc family)</fullName>
    </submittedName>
</protein>
<dbReference type="InterPro" id="IPR036095">
    <property type="entry name" value="PTS_EIIB-like_sf"/>
</dbReference>
<dbReference type="GO" id="GO:0008982">
    <property type="term" value="F:protein-N(PI)-phosphohistidine-sugar phosphotransferase activity"/>
    <property type="evidence" value="ECO:0007669"/>
    <property type="project" value="InterPro"/>
</dbReference>
<dbReference type="InterPro" id="IPR003501">
    <property type="entry name" value="PTS_EIIB_2/3"/>
</dbReference>
<comment type="caution">
    <text evidence="3">The sequence shown here is derived from an EMBL/GenBank/DDBJ whole genome shotgun (WGS) entry which is preliminary data.</text>
</comment>
<evidence type="ECO:0000313" key="4">
    <source>
        <dbReference type="Proteomes" id="UP000245845"/>
    </source>
</evidence>
<dbReference type="InterPro" id="IPR013011">
    <property type="entry name" value="PTS_EIIB_2"/>
</dbReference>
<keyword evidence="1" id="KW-0808">Transferase</keyword>
<accession>A0A2Y9BCR7</accession>
<dbReference type="SUPFAM" id="SSF52794">
    <property type="entry name" value="PTS system IIB component-like"/>
    <property type="match status" value="1"/>
</dbReference>
<dbReference type="PROSITE" id="PS51257">
    <property type="entry name" value="PROKAR_LIPOPROTEIN"/>
    <property type="match status" value="1"/>
</dbReference>
<proteinExistence type="predicted"/>
<evidence type="ECO:0000313" key="3">
    <source>
        <dbReference type="EMBL" id="PWJ30323.1"/>
    </source>
</evidence>
<dbReference type="Pfam" id="PF02302">
    <property type="entry name" value="PTS_IIB"/>
    <property type="match status" value="1"/>
</dbReference>
<dbReference type="GO" id="GO:0009401">
    <property type="term" value="P:phosphoenolpyruvate-dependent sugar phosphotransferase system"/>
    <property type="evidence" value="ECO:0007669"/>
    <property type="project" value="InterPro"/>
</dbReference>
<dbReference type="AlphaFoldDB" id="A0A2Y9BCR7"/>
<keyword evidence="4" id="KW-1185">Reference proteome</keyword>
<dbReference type="Proteomes" id="UP000245845">
    <property type="component" value="Unassembled WGS sequence"/>
</dbReference>
<name>A0A2Y9BCR7_9FIRM</name>
<gene>
    <name evidence="3" type="ORF">A8806_104193</name>
</gene>
<reference evidence="3 4" key="1">
    <citation type="submission" date="2018-05" db="EMBL/GenBank/DDBJ databases">
        <title>The Hungate 1000. A catalogue of reference genomes from the rumen microbiome.</title>
        <authorList>
            <person name="Kelly W."/>
        </authorList>
    </citation>
    <scope>NUCLEOTIDE SEQUENCE [LARGE SCALE GENOMIC DNA]</scope>
    <source>
        <strain evidence="3 4">NLAE-zl-C242</strain>
    </source>
</reference>
<dbReference type="Gene3D" id="3.40.50.2300">
    <property type="match status" value="1"/>
</dbReference>
<dbReference type="RefSeq" id="WP_109730754.1">
    <property type="nucleotide sequence ID" value="NZ_BAAACK010000019.1"/>
</dbReference>
<dbReference type="EMBL" id="QGDL01000004">
    <property type="protein sequence ID" value="PWJ30323.1"/>
    <property type="molecule type" value="Genomic_DNA"/>
</dbReference>
<evidence type="ECO:0000256" key="1">
    <source>
        <dbReference type="ARBA" id="ARBA00022679"/>
    </source>
</evidence>
<feature type="domain" description="PTS EIIB type-2" evidence="2">
    <location>
        <begin position="2"/>
        <end position="94"/>
    </location>
</feature>